<evidence type="ECO:0000313" key="2">
    <source>
        <dbReference type="Proteomes" id="UP000235731"/>
    </source>
</evidence>
<dbReference type="AlphaFoldDB" id="A0A2N7PIK5"/>
<comment type="caution">
    <text evidence="1">The sequence shown here is derived from an EMBL/GenBank/DDBJ whole genome shotgun (WGS) entry which is preliminary data.</text>
</comment>
<organism evidence="1 2">
    <name type="scientific">Caldimicrobium thiodismutans</name>
    <dbReference type="NCBI Taxonomy" id="1653476"/>
    <lineage>
        <taxon>Bacteria</taxon>
        <taxon>Pseudomonadati</taxon>
        <taxon>Thermodesulfobacteriota</taxon>
        <taxon>Thermodesulfobacteria</taxon>
        <taxon>Thermodesulfobacteriales</taxon>
        <taxon>Thermodesulfobacteriaceae</taxon>
        <taxon>Caldimicrobium</taxon>
    </lineage>
</organism>
<dbReference type="EMBL" id="PNIE01000080">
    <property type="protein sequence ID" value="PMP61499.1"/>
    <property type="molecule type" value="Genomic_DNA"/>
</dbReference>
<dbReference type="Proteomes" id="UP000235731">
    <property type="component" value="Unassembled WGS sequence"/>
</dbReference>
<reference evidence="1 2" key="1">
    <citation type="submission" date="2018-01" db="EMBL/GenBank/DDBJ databases">
        <title>Metagenomic assembled genomes from two thermal pools in the Uzon Caldera, Kamchatka, Russia.</title>
        <authorList>
            <person name="Wilkins L."/>
            <person name="Ettinger C."/>
        </authorList>
    </citation>
    <scope>NUCLEOTIDE SEQUENCE [LARGE SCALE GENOMIC DNA]</scope>
    <source>
        <strain evidence="1">ZAV-15</strain>
    </source>
</reference>
<name>A0A2N7PIK5_9BACT</name>
<gene>
    <name evidence="1" type="ORF">C0197_05515</name>
</gene>
<dbReference type="InterPro" id="IPR007183">
    <property type="entry name" value="UPF0280"/>
</dbReference>
<accession>A0A2N7PIK5</accession>
<sequence>MLFSSKYAGIPFYRTKSHPHLCSFRVVYKQTDLLVLADKDLTKETLQIVREIRKPLEAYVLKNPLFLKSLIPLPEDPLAPPLVRKMIRAGAIAGVGPMASVAGAIAEEVGRALLERSFTNEVVIENGGDIFLFLKREARVSLFAGDSPFSGKIALIIPSELQPCGVCTSSGKVGHSLSFGKADAITVVHREAAIADALATAFGNLLKEGKDFKKVSAKAQNIEGIYGVFAILKDKFFAFSQKIRLEPLG</sequence>
<proteinExistence type="predicted"/>
<evidence type="ECO:0000313" key="1">
    <source>
        <dbReference type="EMBL" id="PMP61499.1"/>
    </source>
</evidence>
<dbReference type="Gene3D" id="3.10.520.10">
    <property type="entry name" value="ApbE-like domains"/>
    <property type="match status" value="1"/>
</dbReference>
<dbReference type="InterPro" id="IPR003374">
    <property type="entry name" value="ApbE-like_sf"/>
</dbReference>
<dbReference type="SUPFAM" id="SSF143631">
    <property type="entry name" value="ApbE-like"/>
    <property type="match status" value="1"/>
</dbReference>
<dbReference type="PIRSF" id="PIRSF006421">
    <property type="entry name" value="UCP006421"/>
    <property type="match status" value="1"/>
</dbReference>
<protein>
    <submittedName>
        <fullName evidence="1">UPF0280 family protein</fullName>
    </submittedName>
</protein>